<dbReference type="AlphaFoldDB" id="F0WIA5"/>
<organism evidence="3">
    <name type="scientific">Albugo laibachii Nc14</name>
    <dbReference type="NCBI Taxonomy" id="890382"/>
    <lineage>
        <taxon>Eukaryota</taxon>
        <taxon>Sar</taxon>
        <taxon>Stramenopiles</taxon>
        <taxon>Oomycota</taxon>
        <taxon>Peronosporomycetes</taxon>
        <taxon>Albuginales</taxon>
        <taxon>Albuginaceae</taxon>
        <taxon>Albugo</taxon>
    </lineage>
</organism>
<reference evidence="3" key="2">
    <citation type="submission" date="2011-02" db="EMBL/GenBank/DDBJ databases">
        <authorList>
            <person name="MacLean D."/>
        </authorList>
    </citation>
    <scope>NUCLEOTIDE SEQUENCE</scope>
</reference>
<name>F0WIA5_9STRA</name>
<dbReference type="HOGENOM" id="CLU_1621999_0_0_1"/>
<feature type="compositionally biased region" description="Pro residues" evidence="1">
    <location>
        <begin position="73"/>
        <end position="151"/>
    </location>
</feature>
<keyword evidence="2" id="KW-1133">Transmembrane helix</keyword>
<proteinExistence type="predicted"/>
<feature type="transmembrane region" description="Helical" evidence="2">
    <location>
        <begin position="6"/>
        <end position="23"/>
    </location>
</feature>
<protein>
    <submittedName>
        <fullName evidence="3">AlNc14C108G6309 protein</fullName>
    </submittedName>
</protein>
<evidence type="ECO:0000313" key="3">
    <source>
        <dbReference type="EMBL" id="CCA20984.1"/>
    </source>
</evidence>
<evidence type="ECO:0000256" key="1">
    <source>
        <dbReference type="SAM" id="MobiDB-lite"/>
    </source>
</evidence>
<keyword evidence="2" id="KW-0472">Membrane</keyword>
<evidence type="ECO:0000256" key="2">
    <source>
        <dbReference type="SAM" id="Phobius"/>
    </source>
</evidence>
<dbReference type="EMBL" id="FR824153">
    <property type="protein sequence ID" value="CCA20984.1"/>
    <property type="molecule type" value="Genomic_DNA"/>
</dbReference>
<reference evidence="3" key="1">
    <citation type="journal article" date="2011" name="PLoS Biol.">
        <title>Gene gain and loss during evolution of obligate parasitism in the white rust pathogen of Arabidopsis thaliana.</title>
        <authorList>
            <person name="Kemen E."/>
            <person name="Gardiner A."/>
            <person name="Schultz-Larsen T."/>
            <person name="Kemen A.C."/>
            <person name="Balmuth A.L."/>
            <person name="Robert-Seilaniantz A."/>
            <person name="Bailey K."/>
            <person name="Holub E."/>
            <person name="Studholme D.J."/>
            <person name="Maclean D."/>
            <person name="Jones J.D."/>
        </authorList>
    </citation>
    <scope>NUCLEOTIDE SEQUENCE</scope>
</reference>
<accession>F0WIA5</accession>
<feature type="region of interest" description="Disordered" evidence="1">
    <location>
        <begin position="51"/>
        <end position="164"/>
    </location>
</feature>
<feature type="compositionally biased region" description="Basic and acidic residues" evidence="1">
    <location>
        <begin position="51"/>
        <end position="66"/>
    </location>
</feature>
<dbReference type="PRINTS" id="PR01217">
    <property type="entry name" value="PRICHEXTENSN"/>
</dbReference>
<keyword evidence="2" id="KW-0812">Transmembrane</keyword>
<sequence length="164" mass="17351">MNYIALHTILSFILSFMICYGVFPGTQARHIRGLSPDSSVNLNVQKLDLDGIKDPIESADEKKEKETDEEPEPSPSPPTPEPSPSPLYGPDPGFPGKPLPPPASKPGLPLPPHPSKSGLPLPPPLPGLPIPPPAHEASPPPAHDAPPPLEVPPVEENTGHEQCA</sequence>
<gene>
    <name evidence="3" type="primary">AlNc14C108G6309</name>
    <name evidence="3" type="ORF">ALNC14_071270</name>
</gene>